<keyword evidence="7" id="KW-1185">Reference proteome</keyword>
<dbReference type="GO" id="GO:0016758">
    <property type="term" value="F:hexosyltransferase activity"/>
    <property type="evidence" value="ECO:0007669"/>
    <property type="project" value="TreeGrafter"/>
</dbReference>
<proteinExistence type="predicted"/>
<protein>
    <submittedName>
        <fullName evidence="6">Glycosyltransferase involved in cell wall bisynthesis</fullName>
    </submittedName>
</protein>
<sequence length="593" mass="63407">MPRPRTRRLRAATFTASTAWRHLRSDPARTPLLALRLMPGPVRRAARGAAVRVGGSAGAYALWDEGRRAEAREAVLAAASGAGPRTLGRLVAACLAAGDAGTARELIERLPPGPVRDRAVHRTDLATGRAVAASPSPSPVHHGITLTRDAPTRPEDTVNARRPEAEAGERLASPPGGAVDGSGVRVLHLVTNALPHTNAGYTQRTHRIAVAQREAGMDVHVVSRVGHPVDKGSGDARTLVRVDGIPYHRLLPWTAPANPEEELAAGLRLASELVERLRPNVLHAASNHRNARLALALGHRFGLPVVYEVRGFLEESWLSRDPSRSVDDAFYRSERARETECMLAADLVVTLGEAMRADIEARGVPSERLLVVPNAVDESFLEPLPAGTAVREEWGIGPGEFVVGTTTSCYGYEGLDTLLEAVARMRGAGEAAHALVVGDGPELASLRARAAELGLAGAAHFPGRVPAGRVREHHAAMDVFAVPRRDDRVCRVVTPLKPVEAMAGRLPVVASDLPALREIVEPGVTGELIPPGESAGLADVLTKLAYSRERREAYGLAGRSLIGANRTWTGAVYRYDHAYRALIRKMSEPGQIP</sequence>
<organism evidence="6 7">
    <name type="scientific">Nocardiopsis flavescens</name>
    <dbReference type="NCBI Taxonomy" id="758803"/>
    <lineage>
        <taxon>Bacteria</taxon>
        <taxon>Bacillati</taxon>
        <taxon>Actinomycetota</taxon>
        <taxon>Actinomycetes</taxon>
        <taxon>Streptosporangiales</taxon>
        <taxon>Nocardiopsidaceae</taxon>
        <taxon>Nocardiopsis</taxon>
    </lineage>
</organism>
<dbReference type="PANTHER" id="PTHR45947">
    <property type="entry name" value="SULFOQUINOVOSYL TRANSFERASE SQD2"/>
    <property type="match status" value="1"/>
</dbReference>
<dbReference type="Pfam" id="PF00534">
    <property type="entry name" value="Glycos_transf_1"/>
    <property type="match status" value="1"/>
</dbReference>
<reference evidence="6 7" key="1">
    <citation type="submission" date="2016-11" db="EMBL/GenBank/DDBJ databases">
        <authorList>
            <person name="Jaros S."/>
            <person name="Januszkiewicz K."/>
            <person name="Wedrychowicz H."/>
        </authorList>
    </citation>
    <scope>NUCLEOTIDE SEQUENCE [LARGE SCALE GENOMIC DNA]</scope>
    <source>
        <strain evidence="6 7">CGMCC 4.5723</strain>
    </source>
</reference>
<dbReference type="EMBL" id="FQZK01000003">
    <property type="protein sequence ID" value="SHI99994.1"/>
    <property type="molecule type" value="Genomic_DNA"/>
</dbReference>
<evidence type="ECO:0000256" key="3">
    <source>
        <dbReference type="SAM" id="MobiDB-lite"/>
    </source>
</evidence>
<dbReference type="InterPro" id="IPR050194">
    <property type="entry name" value="Glycosyltransferase_grp1"/>
</dbReference>
<evidence type="ECO:0000259" key="5">
    <source>
        <dbReference type="Pfam" id="PF13579"/>
    </source>
</evidence>
<keyword evidence="2 6" id="KW-0808">Transferase</keyword>
<accession>A0A1M6FQR5</accession>
<dbReference type="STRING" id="758803.SAMN05421803_103115"/>
<dbReference type="Gene3D" id="3.40.50.2000">
    <property type="entry name" value="Glycogen Phosphorylase B"/>
    <property type="match status" value="2"/>
</dbReference>
<feature type="region of interest" description="Disordered" evidence="3">
    <location>
        <begin position="128"/>
        <end position="157"/>
    </location>
</feature>
<name>A0A1M6FQR5_9ACTN</name>
<evidence type="ECO:0000259" key="4">
    <source>
        <dbReference type="Pfam" id="PF00534"/>
    </source>
</evidence>
<dbReference type="InterPro" id="IPR001296">
    <property type="entry name" value="Glyco_trans_1"/>
</dbReference>
<dbReference type="CDD" id="cd03794">
    <property type="entry name" value="GT4_WbuB-like"/>
    <property type="match status" value="1"/>
</dbReference>
<dbReference type="Proteomes" id="UP000184452">
    <property type="component" value="Unassembled WGS sequence"/>
</dbReference>
<evidence type="ECO:0000256" key="2">
    <source>
        <dbReference type="ARBA" id="ARBA00022679"/>
    </source>
</evidence>
<dbReference type="SUPFAM" id="SSF53756">
    <property type="entry name" value="UDP-Glycosyltransferase/glycogen phosphorylase"/>
    <property type="match status" value="1"/>
</dbReference>
<evidence type="ECO:0000256" key="1">
    <source>
        <dbReference type="ARBA" id="ARBA00022676"/>
    </source>
</evidence>
<dbReference type="Pfam" id="PF13579">
    <property type="entry name" value="Glyco_trans_4_4"/>
    <property type="match status" value="1"/>
</dbReference>
<gene>
    <name evidence="6" type="ORF">SAMN05421803_103115</name>
</gene>
<keyword evidence="1" id="KW-0328">Glycosyltransferase</keyword>
<evidence type="ECO:0000313" key="7">
    <source>
        <dbReference type="Proteomes" id="UP000184452"/>
    </source>
</evidence>
<dbReference type="InterPro" id="IPR028098">
    <property type="entry name" value="Glyco_trans_4-like_N"/>
</dbReference>
<dbReference type="AlphaFoldDB" id="A0A1M6FQR5"/>
<dbReference type="PANTHER" id="PTHR45947:SF3">
    <property type="entry name" value="SULFOQUINOVOSYL TRANSFERASE SQD2"/>
    <property type="match status" value="1"/>
</dbReference>
<evidence type="ECO:0000313" key="6">
    <source>
        <dbReference type="EMBL" id="SHI99994.1"/>
    </source>
</evidence>
<feature type="domain" description="Glycosyl transferase family 1" evidence="4">
    <location>
        <begin position="391"/>
        <end position="559"/>
    </location>
</feature>
<dbReference type="GO" id="GO:1901137">
    <property type="term" value="P:carbohydrate derivative biosynthetic process"/>
    <property type="evidence" value="ECO:0007669"/>
    <property type="project" value="UniProtKB-ARBA"/>
</dbReference>
<feature type="domain" description="Glycosyltransferase subfamily 4-like N-terminal" evidence="5">
    <location>
        <begin position="200"/>
        <end position="374"/>
    </location>
</feature>